<evidence type="ECO:0000313" key="6">
    <source>
        <dbReference type="EMBL" id="CAK9034643.1"/>
    </source>
</evidence>
<dbReference type="CDD" id="cd02440">
    <property type="entry name" value="AdoMet_MTases"/>
    <property type="match status" value="1"/>
</dbReference>
<dbReference type="GO" id="GO:0032259">
    <property type="term" value="P:methylation"/>
    <property type="evidence" value="ECO:0007669"/>
    <property type="project" value="UniProtKB-KW"/>
</dbReference>
<evidence type="ECO:0000256" key="2">
    <source>
        <dbReference type="ARBA" id="ARBA00022679"/>
    </source>
</evidence>
<evidence type="ECO:0000256" key="4">
    <source>
        <dbReference type="SAM" id="MobiDB-lite"/>
    </source>
</evidence>
<reference evidence="6 7" key="1">
    <citation type="submission" date="2024-02" db="EMBL/GenBank/DDBJ databases">
        <authorList>
            <person name="Chen Y."/>
            <person name="Shah S."/>
            <person name="Dougan E. K."/>
            <person name="Thang M."/>
            <person name="Chan C."/>
        </authorList>
    </citation>
    <scope>NUCLEOTIDE SEQUENCE [LARGE SCALE GENOMIC DNA]</scope>
</reference>
<gene>
    <name evidence="6" type="ORF">SCF082_LOCUS20948</name>
</gene>
<organism evidence="6 7">
    <name type="scientific">Durusdinium trenchii</name>
    <dbReference type="NCBI Taxonomy" id="1381693"/>
    <lineage>
        <taxon>Eukaryota</taxon>
        <taxon>Sar</taxon>
        <taxon>Alveolata</taxon>
        <taxon>Dinophyceae</taxon>
        <taxon>Suessiales</taxon>
        <taxon>Symbiodiniaceae</taxon>
        <taxon>Durusdinium</taxon>
    </lineage>
</organism>
<sequence>MSDAWPPRLRSFFQARLSELHITDVHPYLSALEQVAQEELIAEGLRAEATSTSECGEVERCSHRRAGQRLRELGLLWLDALRNPRPAAEEGSSPEQLRQLRARQRCTKEAFEAQERIHRALRERGELRLTEDELEMYSNCAKVVGSKSWSQATVQWVLDELDETGAGEDARLLDVGSSYGAFLSYLKKSVALDLAPAIPGVWRGDFLQLEIKEREGFEGEDYEVDEHGELQSLRAGAFDAVVLSLVLSFLPTPQLRRAMLDRARRCLREDPPGSLFVIEKTSLIPRDVQEGRLARQAFQEALEAAGFQSQTFLSLGQLDGEQRPHAHAWHLRTAPARSSSPLPHFKEDASASRDDCAGSEIPAGSRNKRRFWCVWALGSRHPEECVTPLRDHKNRKKRATWPQALQIWAQMAESPDAAALGALISTCAEGWAWPVTLELLEVARGLPRSYLDDRPLADTVMYNDTMSASMKSQQWQLVLTLFSQQRSAPPLSGRGPLAGAGVGGSYVAKTKSPFLTGDMDLLWVSINHLPFQVEVWSALPTNGGRQLLGPFQASFGPADEHHIGRRSRPCDDVELMQTSTEDRGKKPWKPLVAVQEAQPFEAAPFQDEYQCARCKWTAKVLRATLGERKWPRTPSGAQTRRQRASEALQVDTLEELDQSTQPGLGPFGLLRCLQISFLLALLIFVFKELAPNGLAQMYPRLSVELLIEANDSATPTRDVHPYLFTTRTDLPTQGSLHQPENSPAPLIDVNPFKVQDEDPPSEEFAPVFIEEALMKRKDLRICELDKWNWTVADPDKAIFYFVCCGPIERFLELPRRTPVRPYLCYDCDAKLQMGSLAQDDCLLRQKCSPKLVALLSRRDFMFSSSDLRGWNLKNDSALLLPGVTHVNHIPAPEKLMKNKVTPSDPPKYFLTFQGIRNVGLHGASYVRLNLEALLNTSMQPPKGARGASGEVLPLPEKAFSLPPDVFISIADKASNHKEMRPYFSLFDSAYGLVLHGHGRWSYRLMETLNGEAIPVILADGWILPLDELIKWEQISLQLPEELSLDPEKLLDRLPRDAQSIAGRRQRLRDVYGKLMSSQEKRLVGLLRAAALWKRQWQVLEKQTLRMLADAATTS</sequence>
<dbReference type="SUPFAM" id="SSF53335">
    <property type="entry name" value="S-adenosyl-L-methionine-dependent methyltransferases"/>
    <property type="match status" value="1"/>
</dbReference>
<dbReference type="InterPro" id="IPR021867">
    <property type="entry name" value="Bmt2/SAMTOR"/>
</dbReference>
<dbReference type="Pfam" id="PF03016">
    <property type="entry name" value="Exostosin_GT47"/>
    <property type="match status" value="1"/>
</dbReference>
<dbReference type="Proteomes" id="UP001642464">
    <property type="component" value="Unassembled WGS sequence"/>
</dbReference>
<dbReference type="GO" id="GO:0008168">
    <property type="term" value="F:methyltransferase activity"/>
    <property type="evidence" value="ECO:0007669"/>
    <property type="project" value="UniProtKB-KW"/>
</dbReference>
<keyword evidence="2" id="KW-0808">Transferase</keyword>
<evidence type="ECO:0000313" key="7">
    <source>
        <dbReference type="Proteomes" id="UP001642464"/>
    </source>
</evidence>
<dbReference type="InterPro" id="IPR029063">
    <property type="entry name" value="SAM-dependent_MTases_sf"/>
</dbReference>
<name>A0ABP0L6R7_9DINO</name>
<proteinExistence type="predicted"/>
<feature type="compositionally biased region" description="Basic and acidic residues" evidence="4">
    <location>
        <begin position="344"/>
        <end position="356"/>
    </location>
</feature>
<protein>
    <submittedName>
        <fullName evidence="6">S-adenosylmethionine sensor upstream of mTORC1 (Probable methyltransferase BMT2 homolog)</fullName>
    </submittedName>
</protein>
<feature type="region of interest" description="Disordered" evidence="4">
    <location>
        <begin position="337"/>
        <end position="360"/>
    </location>
</feature>
<dbReference type="Pfam" id="PF11968">
    <property type="entry name" value="Bmt2"/>
    <property type="match status" value="1"/>
</dbReference>
<evidence type="ECO:0000256" key="1">
    <source>
        <dbReference type="ARBA" id="ARBA00022603"/>
    </source>
</evidence>
<dbReference type="PANTHER" id="PTHR21008:SF0">
    <property type="entry name" value="S-ADENOSYLMETHIONINE SENSOR UPSTREAM OF MTORC1"/>
    <property type="match status" value="1"/>
</dbReference>
<evidence type="ECO:0000256" key="3">
    <source>
        <dbReference type="ARBA" id="ARBA00022691"/>
    </source>
</evidence>
<keyword evidence="7" id="KW-1185">Reference proteome</keyword>
<keyword evidence="1 6" id="KW-0489">Methyltransferase</keyword>
<keyword evidence="3" id="KW-0949">S-adenosyl-L-methionine</keyword>
<dbReference type="InterPro" id="IPR040911">
    <property type="entry name" value="Exostosin_GT47"/>
</dbReference>
<dbReference type="EMBL" id="CAXAMM010014780">
    <property type="protein sequence ID" value="CAK9034643.1"/>
    <property type="molecule type" value="Genomic_DNA"/>
</dbReference>
<evidence type="ECO:0000259" key="5">
    <source>
        <dbReference type="Pfam" id="PF03016"/>
    </source>
</evidence>
<accession>A0ABP0L6R7</accession>
<dbReference type="Gene3D" id="3.40.50.150">
    <property type="entry name" value="Vaccinia Virus protein VP39"/>
    <property type="match status" value="1"/>
</dbReference>
<dbReference type="PANTHER" id="PTHR21008">
    <property type="entry name" value="S-ADENOSYLMETHIONINE SENSOR UPSTREAM OF MTORC1-RELATED"/>
    <property type="match status" value="1"/>
</dbReference>
<feature type="domain" description="Exostosin GT47" evidence="5">
    <location>
        <begin position="960"/>
        <end position="1052"/>
    </location>
</feature>
<comment type="caution">
    <text evidence="6">The sequence shown here is derived from an EMBL/GenBank/DDBJ whole genome shotgun (WGS) entry which is preliminary data.</text>
</comment>